<proteinExistence type="predicted"/>
<dbReference type="GO" id="GO:0005737">
    <property type="term" value="C:cytoplasm"/>
    <property type="evidence" value="ECO:0007669"/>
    <property type="project" value="TreeGrafter"/>
</dbReference>
<dbReference type="PANTHER" id="PTHR10885">
    <property type="entry name" value="ISOPENTENYL-DIPHOSPHATE DELTA-ISOMERASE"/>
    <property type="match status" value="1"/>
</dbReference>
<dbReference type="AlphaFoldDB" id="A0A0G0R9H8"/>
<sequence>MGVKTDLKEAFKFIYKAKYDKTWGEHELDCVFIGEYDGKVKIDPDEADDYKWVKISDLAKDIKENPQIYTPWFGIILSRLH</sequence>
<evidence type="ECO:0000313" key="2">
    <source>
        <dbReference type="Proteomes" id="UP000034246"/>
    </source>
</evidence>
<organism evidence="1 2">
    <name type="scientific">Candidatus Woesebacteria bacterium GW2011_GWA1_39_21</name>
    <dbReference type="NCBI Taxonomy" id="1618550"/>
    <lineage>
        <taxon>Bacteria</taxon>
        <taxon>Candidatus Woeseibacteriota</taxon>
    </lineage>
</organism>
<dbReference type="PANTHER" id="PTHR10885:SF0">
    <property type="entry name" value="ISOPENTENYL-DIPHOSPHATE DELTA-ISOMERASE"/>
    <property type="match status" value="1"/>
</dbReference>
<name>A0A0G0R9H8_9BACT</name>
<protein>
    <submittedName>
        <fullName evidence="1">Isopentenyl-diphosphate Delta-isomerase</fullName>
    </submittedName>
</protein>
<dbReference type="EMBL" id="LBWP01000020">
    <property type="protein sequence ID" value="KKR10357.1"/>
    <property type="molecule type" value="Genomic_DNA"/>
</dbReference>
<keyword evidence="1" id="KW-0413">Isomerase</keyword>
<reference evidence="1 2" key="1">
    <citation type="journal article" date="2015" name="Nature">
        <title>rRNA introns, odd ribosomes, and small enigmatic genomes across a large radiation of phyla.</title>
        <authorList>
            <person name="Brown C.T."/>
            <person name="Hug L.A."/>
            <person name="Thomas B.C."/>
            <person name="Sharon I."/>
            <person name="Castelle C.J."/>
            <person name="Singh A."/>
            <person name="Wilkins M.J."/>
            <person name="Williams K.H."/>
            <person name="Banfield J.F."/>
        </authorList>
    </citation>
    <scope>NUCLEOTIDE SEQUENCE [LARGE SCALE GENOMIC DNA]</scope>
</reference>
<gene>
    <name evidence="1" type="ORF">UT39_C0020G0005</name>
</gene>
<dbReference type="SUPFAM" id="SSF55811">
    <property type="entry name" value="Nudix"/>
    <property type="match status" value="1"/>
</dbReference>
<dbReference type="Gene3D" id="3.90.79.10">
    <property type="entry name" value="Nucleoside Triphosphate Pyrophosphohydrolase"/>
    <property type="match status" value="1"/>
</dbReference>
<dbReference type="STRING" id="1618550.UT39_C0020G0005"/>
<accession>A0A0G0R9H8</accession>
<dbReference type="GO" id="GO:0004452">
    <property type="term" value="F:isopentenyl-diphosphate delta-isomerase activity"/>
    <property type="evidence" value="ECO:0007669"/>
    <property type="project" value="TreeGrafter"/>
</dbReference>
<dbReference type="GO" id="GO:0009240">
    <property type="term" value="P:isopentenyl diphosphate biosynthetic process"/>
    <property type="evidence" value="ECO:0007669"/>
    <property type="project" value="TreeGrafter"/>
</dbReference>
<dbReference type="InterPro" id="IPR015797">
    <property type="entry name" value="NUDIX_hydrolase-like_dom_sf"/>
</dbReference>
<evidence type="ECO:0000313" key="1">
    <source>
        <dbReference type="EMBL" id="KKR10357.1"/>
    </source>
</evidence>
<comment type="caution">
    <text evidence="1">The sequence shown here is derived from an EMBL/GenBank/DDBJ whole genome shotgun (WGS) entry which is preliminary data.</text>
</comment>
<dbReference type="Proteomes" id="UP000034246">
    <property type="component" value="Unassembled WGS sequence"/>
</dbReference>